<proteinExistence type="predicted"/>
<comment type="caution">
    <text evidence="2">The sequence shown here is derived from an EMBL/GenBank/DDBJ whole genome shotgun (WGS) entry which is preliminary data.</text>
</comment>
<keyword evidence="3" id="KW-1185">Reference proteome</keyword>
<feature type="region of interest" description="Disordered" evidence="1">
    <location>
        <begin position="83"/>
        <end position="103"/>
    </location>
</feature>
<evidence type="ECO:0000256" key="1">
    <source>
        <dbReference type="SAM" id="MobiDB-lite"/>
    </source>
</evidence>
<accession>A0A9N8UWE9</accession>
<evidence type="ECO:0000313" key="3">
    <source>
        <dbReference type="Proteomes" id="UP000789706"/>
    </source>
</evidence>
<feature type="compositionally biased region" description="Basic and acidic residues" evidence="1">
    <location>
        <begin position="88"/>
        <end position="103"/>
    </location>
</feature>
<name>A0A9N8UWE9_9GLOM</name>
<reference evidence="2" key="1">
    <citation type="submission" date="2021-06" db="EMBL/GenBank/DDBJ databases">
        <authorList>
            <person name="Kallberg Y."/>
            <person name="Tangrot J."/>
            <person name="Rosling A."/>
        </authorList>
    </citation>
    <scope>NUCLEOTIDE SEQUENCE</scope>
    <source>
        <strain evidence="2">AZ414A</strain>
    </source>
</reference>
<gene>
    <name evidence="2" type="ORF">DEBURN_LOCUS465</name>
</gene>
<dbReference type="OrthoDB" id="10390982at2759"/>
<dbReference type="Proteomes" id="UP000789706">
    <property type="component" value="Unassembled WGS sequence"/>
</dbReference>
<protein>
    <submittedName>
        <fullName evidence="2">1786_t:CDS:1</fullName>
    </submittedName>
</protein>
<organism evidence="2 3">
    <name type="scientific">Diversispora eburnea</name>
    <dbReference type="NCBI Taxonomy" id="1213867"/>
    <lineage>
        <taxon>Eukaryota</taxon>
        <taxon>Fungi</taxon>
        <taxon>Fungi incertae sedis</taxon>
        <taxon>Mucoromycota</taxon>
        <taxon>Glomeromycotina</taxon>
        <taxon>Glomeromycetes</taxon>
        <taxon>Diversisporales</taxon>
        <taxon>Diversisporaceae</taxon>
        <taxon>Diversispora</taxon>
    </lineage>
</organism>
<dbReference type="EMBL" id="CAJVPK010000015">
    <property type="protein sequence ID" value="CAG8433452.1"/>
    <property type="molecule type" value="Genomic_DNA"/>
</dbReference>
<evidence type="ECO:0000313" key="2">
    <source>
        <dbReference type="EMBL" id="CAG8433452.1"/>
    </source>
</evidence>
<dbReference type="AlphaFoldDB" id="A0A9N8UWE9"/>
<sequence>MERATNSMFSFPFDQMLDLFNRVLRVGNDTDEETLSTFSVLINEAAFKQPTLIRDERFVELLLEEDTKIGDVDSEVLNDYEEEEIDYDDRTISSDDDDRPICR</sequence>